<accession>A0A938Y6P9</accession>
<evidence type="ECO:0000256" key="2">
    <source>
        <dbReference type="SAM" id="MobiDB-lite"/>
    </source>
</evidence>
<evidence type="ECO:0000256" key="1">
    <source>
        <dbReference type="SAM" id="Coils"/>
    </source>
</evidence>
<feature type="coiled-coil region" evidence="1">
    <location>
        <begin position="463"/>
        <end position="504"/>
    </location>
</feature>
<feature type="compositionally biased region" description="Basic and acidic residues" evidence="2">
    <location>
        <begin position="26"/>
        <end position="36"/>
    </location>
</feature>
<feature type="region of interest" description="Disordered" evidence="2">
    <location>
        <begin position="1"/>
        <end position="40"/>
    </location>
</feature>
<organism evidence="3 4">
    <name type="scientific">Nocardioides faecalis</name>
    <dbReference type="NCBI Taxonomy" id="2803858"/>
    <lineage>
        <taxon>Bacteria</taxon>
        <taxon>Bacillati</taxon>
        <taxon>Actinomycetota</taxon>
        <taxon>Actinomycetes</taxon>
        <taxon>Propionibacteriales</taxon>
        <taxon>Nocardioidaceae</taxon>
        <taxon>Nocardioides</taxon>
    </lineage>
</organism>
<comment type="caution">
    <text evidence="3">The sequence shown here is derived from an EMBL/GenBank/DDBJ whole genome shotgun (WGS) entry which is preliminary data.</text>
</comment>
<reference evidence="3" key="1">
    <citation type="submission" date="2021-01" db="EMBL/GenBank/DDBJ databases">
        <title>Novel species in genus Nocardioides.</title>
        <authorList>
            <person name="Zhang G."/>
        </authorList>
    </citation>
    <scope>NUCLEOTIDE SEQUENCE</scope>
    <source>
        <strain evidence="3">Zg-536</strain>
    </source>
</reference>
<protein>
    <submittedName>
        <fullName evidence="3">Uncharacterized protein</fullName>
    </submittedName>
</protein>
<keyword evidence="4" id="KW-1185">Reference proteome</keyword>
<keyword evidence="1" id="KW-0175">Coiled coil</keyword>
<dbReference type="RefSeq" id="WP_205290549.1">
    <property type="nucleotide sequence ID" value="NZ_CP074406.1"/>
</dbReference>
<dbReference type="EMBL" id="JAERTX010000004">
    <property type="protein sequence ID" value="MBM9459233.1"/>
    <property type="molecule type" value="Genomic_DNA"/>
</dbReference>
<sequence>MTTPAVLARRLQRRRPDGPPTPGGDPHVDADRSARLDRRRAKRRSEYRSFLTFDADDGSLPLVLQQATSWLREKGFDEALEESALYESNSKALTVVHRESSRCHDVRIRLAEQTRTGRWESALTVHLPDSGQGWLTLSVANDQGIESAPPRLASRLLDVLEARDGDLVMSSTPVLAREEVVDDLLDQICAEDRHGLVFVAATAEEDPIRGRTVADFRERATRWARDVTGLAQVVVLDPRATAEFNAAMGDSHGIPLWSIRTYAPEPDPAWAADAPRHRIFSAARLHTTRDADVARTLGHSARGHALSRPLPASVASVDRYLSRALDRLVLDRIFDPEARRRVDLVTAPKIVDGGPEVDAPDAVTAAVESTPMAPELEPEPAQDGSGVALTAPTAPNPAGSPGTRVVDRPSTSDVPGSPETTAVGADRERHKDAGSAAGVAAAAGLLDVLRELFDIEEVTEQSLRELRRDYHEARVRAAHAQEVAELAREELDQRRQQQEELEDEGDFLREYATAADELRDDADLRARRAADEARWLRKQLESSGQYDVAYGIVPQEAFTSYPESFADLLDRFADLEPAGVLFTGDADVVRGLDDHDASGRLVRATWECALALAGYVEAKREEKVASGVFGYLTDPPSGYAVVSRNRFAPKESTSTMNKFGAERIFPVPETVCAGGTATMEAHFKVGTLGMVSPRMHFHDATAEDGCVYVGYIGPHLRTEATN</sequence>
<gene>
    <name evidence="3" type="ORF">JK386_04910</name>
</gene>
<feature type="region of interest" description="Disordered" evidence="2">
    <location>
        <begin position="368"/>
        <end position="430"/>
    </location>
</feature>
<dbReference type="AlphaFoldDB" id="A0A938Y6P9"/>
<name>A0A938Y6P9_9ACTN</name>
<feature type="compositionally biased region" description="Polar residues" evidence="2">
    <location>
        <begin position="409"/>
        <end position="420"/>
    </location>
</feature>
<dbReference type="Proteomes" id="UP000663791">
    <property type="component" value="Unassembled WGS sequence"/>
</dbReference>
<evidence type="ECO:0000313" key="3">
    <source>
        <dbReference type="EMBL" id="MBM9459233.1"/>
    </source>
</evidence>
<evidence type="ECO:0000313" key="4">
    <source>
        <dbReference type="Proteomes" id="UP000663791"/>
    </source>
</evidence>
<proteinExistence type="predicted"/>